<reference evidence="1" key="2">
    <citation type="submission" date="2020-09" db="EMBL/GenBank/DDBJ databases">
        <authorList>
            <person name="Sun Q."/>
            <person name="Ohkuma M."/>
        </authorList>
    </citation>
    <scope>NUCLEOTIDE SEQUENCE</scope>
    <source>
        <strain evidence="1">JCM 3035</strain>
    </source>
</reference>
<keyword evidence="2" id="KW-1185">Reference proteome</keyword>
<name>A0A917R7J3_9ACTN</name>
<proteinExistence type="predicted"/>
<protein>
    <submittedName>
        <fullName evidence="1">Uncharacterized protein</fullName>
    </submittedName>
</protein>
<evidence type="ECO:0000313" key="2">
    <source>
        <dbReference type="Proteomes" id="UP000637788"/>
    </source>
</evidence>
<accession>A0A917R7J3</accession>
<reference evidence="1" key="1">
    <citation type="journal article" date="2014" name="Int. J. Syst. Evol. Microbiol.">
        <title>Complete genome sequence of Corynebacterium casei LMG S-19264T (=DSM 44701T), isolated from a smear-ripened cheese.</title>
        <authorList>
            <consortium name="US DOE Joint Genome Institute (JGI-PGF)"/>
            <person name="Walter F."/>
            <person name="Albersmeier A."/>
            <person name="Kalinowski J."/>
            <person name="Ruckert C."/>
        </authorList>
    </citation>
    <scope>NUCLEOTIDE SEQUENCE</scope>
    <source>
        <strain evidence="1">JCM 3035</strain>
    </source>
</reference>
<comment type="caution">
    <text evidence="1">The sequence shown here is derived from an EMBL/GenBank/DDBJ whole genome shotgun (WGS) entry which is preliminary data.</text>
</comment>
<organism evidence="1 2">
    <name type="scientific">Streptomyces flaveus</name>
    <dbReference type="NCBI Taxonomy" id="66370"/>
    <lineage>
        <taxon>Bacteria</taxon>
        <taxon>Bacillati</taxon>
        <taxon>Actinomycetota</taxon>
        <taxon>Actinomycetes</taxon>
        <taxon>Kitasatosporales</taxon>
        <taxon>Streptomycetaceae</taxon>
        <taxon>Streptomyces</taxon>
        <taxon>Streptomyces aurantiacus group</taxon>
    </lineage>
</organism>
<sequence length="93" mass="9999">MTITATEATAWKTELETITADVADPASRAALESLHSALEGYFENPVLFRSVLGKIAKSMIDPETEEQITGQAFQNLDEFKAALPAGVTVTTVQ</sequence>
<dbReference type="EMBL" id="BMPQ01000020">
    <property type="protein sequence ID" value="GGK93876.1"/>
    <property type="molecule type" value="Genomic_DNA"/>
</dbReference>
<dbReference type="RefSeq" id="WP_189325224.1">
    <property type="nucleotide sequence ID" value="NZ_BMPQ01000020.1"/>
</dbReference>
<evidence type="ECO:0000313" key="1">
    <source>
        <dbReference type="EMBL" id="GGK93876.1"/>
    </source>
</evidence>
<dbReference type="Proteomes" id="UP000637788">
    <property type="component" value="Unassembled WGS sequence"/>
</dbReference>
<gene>
    <name evidence="1" type="ORF">GCM10010094_63290</name>
</gene>
<dbReference type="AlphaFoldDB" id="A0A917R7J3"/>